<evidence type="ECO:0000313" key="1">
    <source>
        <dbReference type="EMBL" id="WGM01015.1"/>
    </source>
</evidence>
<dbReference type="InterPro" id="IPR006521">
    <property type="entry name" value="Tail_protein_I"/>
</dbReference>
<name>A0AA95GTJ6_9GAMM</name>
<organism evidence="1 2">
    <name type="scientific">Arsenophonus nasoniae</name>
    <name type="common">son-killer infecting Nasonia vitripennis</name>
    <dbReference type="NCBI Taxonomy" id="638"/>
    <lineage>
        <taxon>Bacteria</taxon>
        <taxon>Pseudomonadati</taxon>
        <taxon>Pseudomonadota</taxon>
        <taxon>Gammaproteobacteria</taxon>
        <taxon>Enterobacterales</taxon>
        <taxon>Morganellaceae</taxon>
        <taxon>Arsenophonus</taxon>
    </lineage>
</organism>
<protein>
    <submittedName>
        <fullName evidence="1">Phage tail protein I</fullName>
    </submittedName>
</protein>
<dbReference type="Proteomes" id="UP001177595">
    <property type="component" value="Chromosome"/>
</dbReference>
<gene>
    <name evidence="1" type="ORF">QE210_14370</name>
</gene>
<dbReference type="Pfam" id="PF09684">
    <property type="entry name" value="Tail_P2_I"/>
    <property type="match status" value="1"/>
</dbReference>
<dbReference type="NCBIfam" id="TIGR01634">
    <property type="entry name" value="tail_P2_I"/>
    <property type="match status" value="1"/>
</dbReference>
<proteinExistence type="predicted"/>
<sequence length="195" mass="21909">MTDITPDTSVRETLLPPPLADDSRFQWLAILAGRLQQLDLTPLLVYLMDMTETSALPWLAEQLSLTGDNGWHLAESDDARRAMLKNAIELHRYKGTPWAVREVIRRLGFGEVELSEGEAALGETLTRAWPTECRWALYRVVLKQIITNDQAALLRQTLAAFAPARCELAALDYTAVPLRYNHTAQYDGVYNHGSS</sequence>
<dbReference type="RefSeq" id="WP_280624605.1">
    <property type="nucleotide sequence ID" value="NZ_CP123504.1"/>
</dbReference>
<dbReference type="AlphaFoldDB" id="A0AA95GTJ6"/>
<evidence type="ECO:0000313" key="2">
    <source>
        <dbReference type="Proteomes" id="UP001177595"/>
    </source>
</evidence>
<reference evidence="1" key="1">
    <citation type="submission" date="2023-04" db="EMBL/GenBank/DDBJ databases">
        <title>Genome dynamics across the evolutionary transition to endosymbiosis.</title>
        <authorList>
            <person name="Siozios S."/>
            <person name="Nadal-Jimenez P."/>
            <person name="Azagi T."/>
            <person name="Sprong H."/>
            <person name="Frost C.L."/>
            <person name="Parratt S.R."/>
            <person name="Taylor G."/>
            <person name="Brettell L."/>
            <person name="Lew K.C."/>
            <person name="Croft L."/>
            <person name="King K.C."/>
            <person name="Brockhurst M.A."/>
            <person name="Hypsa V."/>
            <person name="Novakova E."/>
            <person name="Darby A.C."/>
            <person name="Hurst G.D.D."/>
        </authorList>
    </citation>
    <scope>NUCLEOTIDE SEQUENCE</scope>
    <source>
        <strain evidence="1">APv</strain>
    </source>
</reference>
<dbReference type="EMBL" id="CP123504">
    <property type="protein sequence ID" value="WGM01015.1"/>
    <property type="molecule type" value="Genomic_DNA"/>
</dbReference>
<accession>A0AA95GTJ6</accession>